<sequence length="645" mass="68915">MRTVNDVEGSLRKGERLLIAGNPWAARGWFDVAYRRARERSDATAMARAALGLGGLWVHEHRTVADAAVVRERQSDALRRVHQGSALALRLRIRMTAEDEYGAGAHEMTLAMVEEARLAGDAVALAEALSLAHHCLMGPEHALTRLELAQELIGTASRTSRRGDLLMGLLLYTVDLFLTAHPHAERRLAELRELLTREDHLAVASVVDALAVMLCVRSGSFARAEEMATALADRAGAIGDVNATGWFGGQLGTIRWFEGRIAELVPLLEGLVNSPMLSVGNYAYYPGLAVAAASAGDRRMAAAMLARLRGRDMADVPRSASWMMTMYSAVEASALLEDRDTAAQAYALLAPYSHLPVVASLGVSCLGSAHHSLGVASLTTGDVDRAVKHLRAAVHSNLAVGHLPAVALARARLGQALHMRQDIGASQEASLAAQEAALLGMALPDLGQGSAVAPGAPYEVVHSNGLGVPAGERLVCRRRGRRWAFELAGRLALADHTVGMGYLAVLIANPGREILATDLAAGPGPESPSDPAASTQPVLDEVAKREFKRRLTRLEAEIDELEALNELERAAKARTERDWLITELAAAAGLGGRTRDFPGADERARIAVGKAIRRALKRIADADPIIGAHLRAAVHTGLRCSYRPE</sequence>
<proteinExistence type="predicted"/>
<reference evidence="2" key="1">
    <citation type="submission" date="2021-03" db="EMBL/GenBank/DDBJ databases">
        <authorList>
            <person name="Kanchanasin P."/>
            <person name="Saeng-In P."/>
            <person name="Phongsopitanun W."/>
            <person name="Yuki M."/>
            <person name="Kudo T."/>
            <person name="Ohkuma M."/>
            <person name="Tanasupawat S."/>
        </authorList>
    </citation>
    <scope>NUCLEOTIDE SEQUENCE</scope>
    <source>
        <strain evidence="2">GKU 128</strain>
    </source>
</reference>
<dbReference type="Proteomes" id="UP000669179">
    <property type="component" value="Unassembled WGS sequence"/>
</dbReference>
<gene>
    <name evidence="2" type="ORF">J4573_45080</name>
</gene>
<comment type="caution">
    <text evidence="2">The sequence shown here is derived from an EMBL/GenBank/DDBJ whole genome shotgun (WGS) entry which is preliminary data.</text>
</comment>
<keyword evidence="3" id="KW-1185">Reference proteome</keyword>
<evidence type="ECO:0000313" key="3">
    <source>
        <dbReference type="Proteomes" id="UP000669179"/>
    </source>
</evidence>
<evidence type="ECO:0008006" key="4">
    <source>
        <dbReference type="Google" id="ProtNLM"/>
    </source>
</evidence>
<keyword evidence="1" id="KW-0175">Coiled coil</keyword>
<organism evidence="2 3">
    <name type="scientific">Actinomadura barringtoniae</name>
    <dbReference type="NCBI Taxonomy" id="1427535"/>
    <lineage>
        <taxon>Bacteria</taxon>
        <taxon>Bacillati</taxon>
        <taxon>Actinomycetota</taxon>
        <taxon>Actinomycetes</taxon>
        <taxon>Streptosporangiales</taxon>
        <taxon>Thermomonosporaceae</taxon>
        <taxon>Actinomadura</taxon>
    </lineage>
</organism>
<name>A0A939TC95_9ACTN</name>
<dbReference type="EMBL" id="JAGEOJ010000025">
    <property type="protein sequence ID" value="MBO2454327.1"/>
    <property type="molecule type" value="Genomic_DNA"/>
</dbReference>
<feature type="coiled-coil region" evidence="1">
    <location>
        <begin position="544"/>
        <end position="578"/>
    </location>
</feature>
<protein>
    <recommendedName>
        <fullName evidence="4">LuxR family transcriptional regulator</fullName>
    </recommendedName>
</protein>
<evidence type="ECO:0000313" key="2">
    <source>
        <dbReference type="EMBL" id="MBO2454327.1"/>
    </source>
</evidence>
<accession>A0A939TC95</accession>
<evidence type="ECO:0000256" key="1">
    <source>
        <dbReference type="SAM" id="Coils"/>
    </source>
</evidence>
<dbReference type="AlphaFoldDB" id="A0A939TC95"/>